<feature type="region of interest" description="Disordered" evidence="2">
    <location>
        <begin position="1"/>
        <end position="480"/>
    </location>
</feature>
<comment type="function">
    <text evidence="1">Probably catalyzes the conversion of hercynylcysteine sulfoxide to ergothioneine.</text>
</comment>
<dbReference type="EC" id="4.4.-.-" evidence="1"/>
<comment type="similarity">
    <text evidence="1">Belongs to the class-V pyridoxal-phosphate-dependent aminotransferase family. EgtE subfamily.</text>
</comment>
<name>A0A5Q0HFU4_SACSY</name>
<keyword evidence="4" id="KW-0032">Aminotransferase</keyword>
<sequence length="904" mass="96627">MPPTLGSVGTRAPPPARALRSRRPRRLGVHRHDHTERGGHLGRQLDRARRPDRARLAEPAARLRPRGRVQDLRRPGRAPRGRLGAAPAGRRAADPGRGRPELDRGAAVGRGVQRRHRVRARGRGGHLPVAAGPGVRVHRARRLRRADRRGAARRAHRPVRPGQAVGGVPAPAGARHPAQRGADRAAGAGRARRHRPLQARGVAQGRPDGAGGQRLPLRRRAEDPQADRLLRPRRQHPCPAHAGRRVRRHRAAAAAGRVVRLGQRPARDHPPQRRPARGDPARRPGDRRRRHPGGAELRGRPRGPGAQPARRQGHPGEHARARRAAGVRRDRRRVHPRPGAGGAAARPGGLGARRRRRARARRRARPVHPHVPHRRRGPRRPGHRVRRGRPRGRRGRAAGGPGPGGHRVPAGRGRPAARRRHPVRPGPGDQGAAHRQPVGLLEPAGRRRPGRRALAAGPGPAGGGVQAAPAGVRGRAGHGRAGLGAAHVRGARELERLPGGGGPAHARGAVLGAVVEPGEVDASLVGSTVTVFLDSAGSSLPPREVLDEVVGHLRREAEVGGYAAARERADDLEAGYGVLAELLGAEPDEVAFTDSATRSWLTAFDAVPLGPGDRVLISQAEYAGTAIPILHRAREAGYEVEAVPSDASGQIDVRALEEVLDERVKLVSLVHAPTNSGLVNPVREVVDAAHGVGALVLLDACQSIGQLPVRADELGADLISGTGRKWLRGPRGTGVLVVRREAAKRLRPRLVDLHSAEWVGPEEIRLRDDARVHEIWESSVADRLGLIAAARYALAKGLDVIEREVGERARHLREGLAALPGVTVRDVGERKSGIVTFTVAGLAPGEVKERLAADGVLVHTSGASSTLLDMTRRGLDEVVRASPHYFVEPAGLDQALEAVSRCAR</sequence>
<dbReference type="HAMAP" id="MF_02038">
    <property type="entry name" value="EgtE"/>
    <property type="match status" value="1"/>
</dbReference>
<dbReference type="AlphaFoldDB" id="A0A5Q0HFU4"/>
<feature type="compositionally biased region" description="Basic and acidic residues" evidence="2">
    <location>
        <begin position="219"/>
        <end position="230"/>
    </location>
</feature>
<feature type="compositionally biased region" description="Basic residues" evidence="2">
    <location>
        <begin position="352"/>
        <end position="396"/>
    </location>
</feature>
<dbReference type="InterPro" id="IPR000192">
    <property type="entry name" value="Aminotrans_V_dom"/>
</dbReference>
<comment type="catalytic activity">
    <reaction evidence="1">
        <text>S-(hercyn-2-yl)-L-cysteine S-oxide + AH2 + H(+) = ergothioneine + pyruvate + A + NH4(+)</text>
        <dbReference type="Rhea" id="RHEA:42688"/>
        <dbReference type="ChEBI" id="CHEBI:13193"/>
        <dbReference type="ChEBI" id="CHEBI:15361"/>
        <dbReference type="ChEBI" id="CHEBI:15378"/>
        <dbReference type="ChEBI" id="CHEBI:17499"/>
        <dbReference type="ChEBI" id="CHEBI:28938"/>
        <dbReference type="ChEBI" id="CHEBI:82706"/>
        <dbReference type="ChEBI" id="CHEBI:134344"/>
    </reaction>
</comment>
<proteinExistence type="inferred from homology"/>
<evidence type="ECO:0000259" key="3">
    <source>
        <dbReference type="Pfam" id="PF00266"/>
    </source>
</evidence>
<dbReference type="UniPathway" id="UPA01014"/>
<feature type="compositionally biased region" description="Low complexity" evidence="2">
    <location>
        <begin position="160"/>
        <end position="189"/>
    </location>
</feature>
<organism evidence="4 5">
    <name type="scientific">Saccharothrix syringae</name>
    <name type="common">Nocardiopsis syringae</name>
    <dbReference type="NCBI Taxonomy" id="103733"/>
    <lineage>
        <taxon>Bacteria</taxon>
        <taxon>Bacillati</taxon>
        <taxon>Actinomycetota</taxon>
        <taxon>Actinomycetes</taxon>
        <taxon>Pseudonocardiales</taxon>
        <taxon>Pseudonocardiaceae</taxon>
        <taxon>Saccharothrix</taxon>
    </lineage>
</organism>
<dbReference type="PANTHER" id="PTHR43586:SF24">
    <property type="entry name" value="BLR4730 PROTEIN"/>
    <property type="match status" value="1"/>
</dbReference>
<dbReference type="Pfam" id="PF00266">
    <property type="entry name" value="Aminotran_5"/>
    <property type="match status" value="1"/>
</dbReference>
<feature type="domain" description="Aminotransferase class V" evidence="3">
    <location>
        <begin position="531"/>
        <end position="888"/>
    </location>
</feature>
<keyword evidence="1" id="KW-0663">Pyridoxal phosphate</keyword>
<dbReference type="InterPro" id="IPR015424">
    <property type="entry name" value="PyrdxlP-dep_Trfase"/>
</dbReference>
<dbReference type="SUPFAM" id="SSF53383">
    <property type="entry name" value="PLP-dependent transferases"/>
    <property type="match status" value="1"/>
</dbReference>
<dbReference type="InterPro" id="IPR027563">
    <property type="entry name" value="EgtE"/>
</dbReference>
<feature type="compositionally biased region" description="Basic residues" evidence="2">
    <location>
        <begin position="136"/>
        <end position="159"/>
    </location>
</feature>
<evidence type="ECO:0000313" key="5">
    <source>
        <dbReference type="Proteomes" id="UP000325787"/>
    </source>
</evidence>
<keyword evidence="1" id="KW-0456">Lyase</keyword>
<comment type="cofactor">
    <cofactor evidence="1">
        <name>pyridoxal 5'-phosphate</name>
        <dbReference type="ChEBI" id="CHEBI:597326"/>
    </cofactor>
</comment>
<feature type="compositionally biased region" description="Basic and acidic residues" evidence="2">
    <location>
        <begin position="91"/>
        <end position="104"/>
    </location>
</feature>
<dbReference type="EMBL" id="CP034550">
    <property type="protein sequence ID" value="QFZ24763.1"/>
    <property type="molecule type" value="Genomic_DNA"/>
</dbReference>
<dbReference type="PANTHER" id="PTHR43586">
    <property type="entry name" value="CYSTEINE DESULFURASE"/>
    <property type="match status" value="1"/>
</dbReference>
<keyword evidence="4" id="KW-0808">Transferase</keyword>
<feature type="compositionally biased region" description="Basic residues" evidence="2">
    <location>
        <begin position="112"/>
        <end position="124"/>
    </location>
</feature>
<dbReference type="Gene3D" id="3.90.1150.10">
    <property type="entry name" value="Aspartate Aminotransferase, domain 1"/>
    <property type="match status" value="1"/>
</dbReference>
<feature type="compositionally biased region" description="Basic residues" evidence="2">
    <location>
        <begin position="231"/>
        <end position="251"/>
    </location>
</feature>
<dbReference type="OrthoDB" id="9808002at2"/>
<feature type="compositionally biased region" description="Basic and acidic residues" evidence="2">
    <location>
        <begin position="265"/>
        <end position="284"/>
    </location>
</feature>
<feature type="compositionally biased region" description="Basic residues" evidence="2">
    <location>
        <begin position="320"/>
        <end position="336"/>
    </location>
</feature>
<evidence type="ECO:0000256" key="1">
    <source>
        <dbReference type="HAMAP-Rule" id="MF_02038"/>
    </source>
</evidence>
<dbReference type="KEGG" id="ssyi:EKG83_38540"/>
<keyword evidence="5" id="KW-1185">Reference proteome</keyword>
<evidence type="ECO:0000256" key="2">
    <source>
        <dbReference type="SAM" id="MobiDB-lite"/>
    </source>
</evidence>
<feature type="compositionally biased region" description="Basic and acidic residues" evidence="2">
    <location>
        <begin position="33"/>
        <end position="56"/>
    </location>
</feature>
<dbReference type="GO" id="GO:0016846">
    <property type="term" value="F:carbon-sulfur lyase activity"/>
    <property type="evidence" value="ECO:0007669"/>
    <property type="project" value="UniProtKB-UniRule"/>
</dbReference>
<comment type="pathway">
    <text evidence="1">Amino-acid biosynthesis; ergothioneine biosynthesis.</text>
</comment>
<protein>
    <recommendedName>
        <fullName evidence="1">Probable hercynylcysteine sulfoxide lyase</fullName>
        <ecNumber evidence="1">4.4.-.-</ecNumber>
    </recommendedName>
</protein>
<dbReference type="Gene3D" id="3.40.640.10">
    <property type="entry name" value="Type I PLP-dependent aspartate aminotransferase-like (Major domain)"/>
    <property type="match status" value="1"/>
</dbReference>
<evidence type="ECO:0000313" key="4">
    <source>
        <dbReference type="EMBL" id="QFZ24763.1"/>
    </source>
</evidence>
<accession>A0A5Q0HFU4</accession>
<feature type="compositionally biased region" description="Low complexity" evidence="2">
    <location>
        <begin position="81"/>
        <end position="90"/>
    </location>
</feature>
<dbReference type="GO" id="GO:0052699">
    <property type="term" value="P:ergothioneine biosynthetic process"/>
    <property type="evidence" value="ECO:0007669"/>
    <property type="project" value="UniProtKB-UniRule"/>
</dbReference>
<gene>
    <name evidence="1" type="primary">egtE</name>
    <name evidence="4" type="ORF">EKG83_38540</name>
</gene>
<dbReference type="GO" id="GO:0008483">
    <property type="term" value="F:transaminase activity"/>
    <property type="evidence" value="ECO:0007669"/>
    <property type="project" value="UniProtKB-KW"/>
</dbReference>
<feature type="modified residue" description="N6-(pyridoxal phosphate)lysine" evidence="1">
    <location>
        <position position="725"/>
    </location>
</feature>
<dbReference type="InterPro" id="IPR015422">
    <property type="entry name" value="PyrdxlP-dep_Trfase_small"/>
</dbReference>
<feature type="compositionally biased region" description="Basic residues" evidence="2">
    <location>
        <begin position="19"/>
        <end position="32"/>
    </location>
</feature>
<dbReference type="InterPro" id="IPR015421">
    <property type="entry name" value="PyrdxlP-dep_Trfase_major"/>
</dbReference>
<reference evidence="5" key="1">
    <citation type="journal article" date="2021" name="Curr. Microbiol.">
        <title>Complete genome of nocamycin-producing strain Saccharothrix syringae NRRL B-16468 reveals the biosynthetic potential for secondary metabolites.</title>
        <authorList>
            <person name="Mo X."/>
            <person name="Yang S."/>
        </authorList>
    </citation>
    <scope>NUCLEOTIDE SEQUENCE [LARGE SCALE GENOMIC DNA]</scope>
    <source>
        <strain evidence="5">ATCC 51364 / DSM 43886 / JCM 6844 / KCTC 9398 / NBRC 14523 / NRRL B-16468 / INA 2240</strain>
    </source>
</reference>
<dbReference type="Proteomes" id="UP000325787">
    <property type="component" value="Chromosome"/>
</dbReference>